<dbReference type="InterPro" id="IPR001537">
    <property type="entry name" value="SpoU_MeTrfase"/>
</dbReference>
<comment type="similarity">
    <text evidence="1">Belongs to the class IV-like SAM-binding methyltransferase superfamily. RNA methyltransferase TrmH family.</text>
</comment>
<dbReference type="Gene3D" id="3.30.1330.30">
    <property type="match status" value="1"/>
</dbReference>
<dbReference type="GO" id="GO:0008173">
    <property type="term" value="F:RNA methyltransferase activity"/>
    <property type="evidence" value="ECO:0007669"/>
    <property type="project" value="InterPro"/>
</dbReference>
<evidence type="ECO:0000259" key="4">
    <source>
        <dbReference type="SMART" id="SM00967"/>
    </source>
</evidence>
<evidence type="ECO:0000313" key="6">
    <source>
        <dbReference type="Proteomes" id="UP000824111"/>
    </source>
</evidence>
<dbReference type="SUPFAM" id="SSF75217">
    <property type="entry name" value="alpha/beta knot"/>
    <property type="match status" value="1"/>
</dbReference>
<dbReference type="GO" id="GO:0003723">
    <property type="term" value="F:RNA binding"/>
    <property type="evidence" value="ECO:0007669"/>
    <property type="project" value="InterPro"/>
</dbReference>
<dbReference type="InterPro" id="IPR029028">
    <property type="entry name" value="Alpha/beta_knot_MTases"/>
</dbReference>
<dbReference type="InterPro" id="IPR029026">
    <property type="entry name" value="tRNA_m1G_MTases_N"/>
</dbReference>
<name>A0A9D1LW49_9FIRM</name>
<dbReference type="PANTHER" id="PTHR43191">
    <property type="entry name" value="RRNA METHYLTRANSFERASE 3"/>
    <property type="match status" value="1"/>
</dbReference>
<dbReference type="InterPro" id="IPR013123">
    <property type="entry name" value="SpoU_subst-bd"/>
</dbReference>
<dbReference type="AlphaFoldDB" id="A0A9D1LW49"/>
<dbReference type="PANTHER" id="PTHR43191:SF2">
    <property type="entry name" value="RRNA METHYLTRANSFERASE 3, MITOCHONDRIAL"/>
    <property type="match status" value="1"/>
</dbReference>
<evidence type="ECO:0000256" key="1">
    <source>
        <dbReference type="ARBA" id="ARBA00007228"/>
    </source>
</evidence>
<reference evidence="5" key="1">
    <citation type="submission" date="2020-10" db="EMBL/GenBank/DDBJ databases">
        <authorList>
            <person name="Gilroy R."/>
        </authorList>
    </citation>
    <scope>NUCLEOTIDE SEQUENCE</scope>
    <source>
        <strain evidence="5">ChiSjej4B22-9803</strain>
    </source>
</reference>
<keyword evidence="2 5" id="KW-0489">Methyltransferase</keyword>
<dbReference type="Pfam" id="PF00588">
    <property type="entry name" value="SpoU_methylase"/>
    <property type="match status" value="1"/>
</dbReference>
<dbReference type="GO" id="GO:0032259">
    <property type="term" value="P:methylation"/>
    <property type="evidence" value="ECO:0007669"/>
    <property type="project" value="UniProtKB-KW"/>
</dbReference>
<evidence type="ECO:0000256" key="3">
    <source>
        <dbReference type="ARBA" id="ARBA00022679"/>
    </source>
</evidence>
<feature type="domain" description="RNA 2-O ribose methyltransferase substrate binding" evidence="4">
    <location>
        <begin position="41"/>
        <end position="110"/>
    </location>
</feature>
<comment type="caution">
    <text evidence="5">The sequence shown here is derived from an EMBL/GenBank/DDBJ whole genome shotgun (WGS) entry which is preliminary data.</text>
</comment>
<keyword evidence="3" id="KW-0808">Transferase</keyword>
<organism evidence="5 6">
    <name type="scientific">Candidatus Avimonoglobus intestinipullorum</name>
    <dbReference type="NCBI Taxonomy" id="2840699"/>
    <lineage>
        <taxon>Bacteria</taxon>
        <taxon>Bacillati</taxon>
        <taxon>Bacillota</taxon>
        <taxon>Clostridia</taxon>
        <taxon>Eubacteriales</taxon>
        <taxon>Candidatus Avimonoglobus</taxon>
    </lineage>
</organism>
<sequence length="268" mass="29569">MKNVKKGNSMVTRITSTQNAQYKFFRALHRKKERMRHQVYMVEGIKSVRDAAAAGKDILAVLVSETFYQTEERFWDGADTYVIPDALFPALCDTQSPQGIAAAVRMEQGRAFAPRENGLYIYCDHVADPGNLGTIIRTADAAGMDGVLLSEGCVDLYSPKTVRASMGSFFHIPVWPDFTLEALLDMREAGYQLLSAALGGRTMLYTDADFTKPTVVILGNEANGVRRELQTESDACVKIPMVGKAESLNVGIAGAVLMYEALRQRKKQ</sequence>
<dbReference type="GO" id="GO:0006396">
    <property type="term" value="P:RNA processing"/>
    <property type="evidence" value="ECO:0007669"/>
    <property type="project" value="InterPro"/>
</dbReference>
<gene>
    <name evidence="5" type="ORF">IAB04_07035</name>
</gene>
<dbReference type="SUPFAM" id="SSF55315">
    <property type="entry name" value="L30e-like"/>
    <property type="match status" value="1"/>
</dbReference>
<dbReference type="InterPro" id="IPR029064">
    <property type="entry name" value="Ribosomal_eL30-like_sf"/>
</dbReference>
<dbReference type="Proteomes" id="UP000824111">
    <property type="component" value="Unassembled WGS sequence"/>
</dbReference>
<dbReference type="CDD" id="cd18095">
    <property type="entry name" value="SpoU-like_rRNA-MTase"/>
    <property type="match status" value="1"/>
</dbReference>
<dbReference type="InterPro" id="IPR051259">
    <property type="entry name" value="rRNA_Methyltransferase"/>
</dbReference>
<dbReference type="GO" id="GO:0005737">
    <property type="term" value="C:cytoplasm"/>
    <property type="evidence" value="ECO:0007669"/>
    <property type="project" value="UniProtKB-ARBA"/>
</dbReference>
<proteinExistence type="inferred from homology"/>
<evidence type="ECO:0000313" key="5">
    <source>
        <dbReference type="EMBL" id="HIU49104.1"/>
    </source>
</evidence>
<evidence type="ECO:0000256" key="2">
    <source>
        <dbReference type="ARBA" id="ARBA00022603"/>
    </source>
</evidence>
<accession>A0A9D1LW49</accession>
<dbReference type="Gene3D" id="3.40.1280.10">
    <property type="match status" value="1"/>
</dbReference>
<dbReference type="InterPro" id="IPR053888">
    <property type="entry name" value="MRM3-like_sub_bind"/>
</dbReference>
<dbReference type="SMART" id="SM00967">
    <property type="entry name" value="SpoU_sub_bind"/>
    <property type="match status" value="1"/>
</dbReference>
<dbReference type="EMBL" id="DVND01000179">
    <property type="protein sequence ID" value="HIU49104.1"/>
    <property type="molecule type" value="Genomic_DNA"/>
</dbReference>
<protein>
    <submittedName>
        <fullName evidence="5">RNA methyltransferase</fullName>
    </submittedName>
</protein>
<dbReference type="Pfam" id="PF22435">
    <property type="entry name" value="MRM3-like_sub_bind"/>
    <property type="match status" value="1"/>
</dbReference>
<reference evidence="5" key="2">
    <citation type="journal article" date="2021" name="PeerJ">
        <title>Extensive microbial diversity within the chicken gut microbiome revealed by metagenomics and culture.</title>
        <authorList>
            <person name="Gilroy R."/>
            <person name="Ravi A."/>
            <person name="Getino M."/>
            <person name="Pursley I."/>
            <person name="Horton D.L."/>
            <person name="Alikhan N.F."/>
            <person name="Baker D."/>
            <person name="Gharbi K."/>
            <person name="Hall N."/>
            <person name="Watson M."/>
            <person name="Adriaenssens E.M."/>
            <person name="Foster-Nyarko E."/>
            <person name="Jarju S."/>
            <person name="Secka A."/>
            <person name="Antonio M."/>
            <person name="Oren A."/>
            <person name="Chaudhuri R.R."/>
            <person name="La Ragione R."/>
            <person name="Hildebrand F."/>
            <person name="Pallen M.J."/>
        </authorList>
    </citation>
    <scope>NUCLEOTIDE SEQUENCE</scope>
    <source>
        <strain evidence="5">ChiSjej4B22-9803</strain>
    </source>
</reference>